<proteinExistence type="predicted"/>
<name>A0ABN6YF02_9MICO</name>
<protein>
    <submittedName>
        <fullName evidence="2">Uncharacterized protein</fullName>
    </submittedName>
</protein>
<keyword evidence="1" id="KW-0472">Membrane</keyword>
<evidence type="ECO:0000256" key="1">
    <source>
        <dbReference type="SAM" id="Phobius"/>
    </source>
</evidence>
<reference evidence="3" key="1">
    <citation type="journal article" date="2019" name="Int. J. Syst. Evol. Microbiol.">
        <title>The Global Catalogue of Microorganisms (GCM) 10K type strain sequencing project: providing services to taxonomists for standard genome sequencing and annotation.</title>
        <authorList>
            <consortium name="The Broad Institute Genomics Platform"/>
            <consortium name="The Broad Institute Genome Sequencing Center for Infectious Disease"/>
            <person name="Wu L."/>
            <person name="Ma J."/>
        </authorList>
    </citation>
    <scope>NUCLEOTIDE SEQUENCE [LARGE SCALE GENOMIC DNA]</scope>
    <source>
        <strain evidence="3">NBRC 109019</strain>
    </source>
</reference>
<evidence type="ECO:0000313" key="3">
    <source>
        <dbReference type="Proteomes" id="UP001321477"/>
    </source>
</evidence>
<evidence type="ECO:0000313" key="2">
    <source>
        <dbReference type="EMBL" id="BDZ54630.1"/>
    </source>
</evidence>
<dbReference type="Proteomes" id="UP001321477">
    <property type="component" value="Chromosome"/>
</dbReference>
<keyword evidence="3" id="KW-1185">Reference proteome</keyword>
<keyword evidence="1" id="KW-0812">Transmembrane</keyword>
<feature type="transmembrane region" description="Helical" evidence="1">
    <location>
        <begin position="20"/>
        <end position="47"/>
    </location>
</feature>
<dbReference type="RefSeq" id="WP_234660493.1">
    <property type="nucleotide sequence ID" value="NZ_AP027734.1"/>
</dbReference>
<keyword evidence="1" id="KW-1133">Transmembrane helix</keyword>
<accession>A0ABN6YF02</accession>
<organism evidence="2 3">
    <name type="scientific">Agromyces marinus</name>
    <dbReference type="NCBI Taxonomy" id="1389020"/>
    <lineage>
        <taxon>Bacteria</taxon>
        <taxon>Bacillati</taxon>
        <taxon>Actinomycetota</taxon>
        <taxon>Actinomycetes</taxon>
        <taxon>Micrococcales</taxon>
        <taxon>Microbacteriaceae</taxon>
        <taxon>Agromyces</taxon>
    </lineage>
</organism>
<gene>
    <name evidence="2" type="ORF">GCM10025870_17030</name>
</gene>
<sequence>MTTSGTPTPATRRRESKATLFGAALSLLMGGLVTAAALILLVATVALGDTAMQLP</sequence>
<dbReference type="EMBL" id="AP027734">
    <property type="protein sequence ID" value="BDZ54630.1"/>
    <property type="molecule type" value="Genomic_DNA"/>
</dbReference>